<keyword evidence="2" id="KW-1003">Cell membrane</keyword>
<dbReference type="InterPro" id="IPR018076">
    <property type="entry name" value="T2SS_GspF_dom"/>
</dbReference>
<dbReference type="InterPro" id="IPR042094">
    <property type="entry name" value="T2SS_GspF_sf"/>
</dbReference>
<reference evidence="8 9" key="1">
    <citation type="submission" date="2021-12" db="EMBL/GenBank/DDBJ databases">
        <title>Discovery of the Pendulisporaceae a myxobacterial family with distinct sporulation behavior and unique specialized metabolism.</title>
        <authorList>
            <person name="Garcia R."/>
            <person name="Popoff A."/>
            <person name="Bader C.D."/>
            <person name="Loehr J."/>
            <person name="Walesch S."/>
            <person name="Walt C."/>
            <person name="Boldt J."/>
            <person name="Bunk B."/>
            <person name="Haeckl F.J.F.P.J."/>
            <person name="Gunesch A.P."/>
            <person name="Birkelbach J."/>
            <person name="Nuebel U."/>
            <person name="Pietschmann T."/>
            <person name="Bach T."/>
            <person name="Mueller R."/>
        </authorList>
    </citation>
    <scope>NUCLEOTIDE SEQUENCE [LARGE SCALE GENOMIC DNA]</scope>
    <source>
        <strain evidence="8 9">MSr12523</strain>
    </source>
</reference>
<feature type="domain" description="Type II secretion system protein GspF" evidence="7">
    <location>
        <begin position="150"/>
        <end position="275"/>
    </location>
</feature>
<evidence type="ECO:0000256" key="1">
    <source>
        <dbReference type="ARBA" id="ARBA00004651"/>
    </source>
</evidence>
<keyword evidence="3 6" id="KW-0812">Transmembrane</keyword>
<dbReference type="EMBL" id="CP089982">
    <property type="protein sequence ID" value="WXA91356.1"/>
    <property type="molecule type" value="Genomic_DNA"/>
</dbReference>
<sequence length="317" mass="34473">MTGVLFVAVLLGIVAGLEAIHYFVRYLSESSAEELRRRLQTVGAPNAGPQILRRRRFASSDWLNEALAGFDFAERIERLLDQSDAKTNVAGVLARMTFLALFGGVLAVVMHRSFAAVVFVPLFGASPLLLGLRARAERAKKISEQLPDALEMMARAVKAGHALPVSFKFVAQECPPPIASEFAKAYEQQNLGLSLDAAAHSMTERVPGCLDLKLLAVAIRIQNETGGNLVEVLERIADTMRDRFKFQSKLRALTAEGRISGVILGALPVVVAFLLSITNPGYLTELGQGLGRAILACGFVLWVSGILWIRQLTKVAY</sequence>
<feature type="transmembrane region" description="Helical" evidence="6">
    <location>
        <begin position="88"/>
        <end position="108"/>
    </location>
</feature>
<keyword evidence="4 6" id="KW-1133">Transmembrane helix</keyword>
<evidence type="ECO:0000256" key="2">
    <source>
        <dbReference type="ARBA" id="ARBA00022475"/>
    </source>
</evidence>
<proteinExistence type="predicted"/>
<dbReference type="RefSeq" id="WP_394841976.1">
    <property type="nucleotide sequence ID" value="NZ_CP089982.1"/>
</dbReference>
<feature type="transmembrane region" description="Helical" evidence="6">
    <location>
        <begin position="259"/>
        <end position="277"/>
    </location>
</feature>
<organism evidence="8 9">
    <name type="scientific">Pendulispora brunnea</name>
    <dbReference type="NCBI Taxonomy" id="2905690"/>
    <lineage>
        <taxon>Bacteria</taxon>
        <taxon>Pseudomonadati</taxon>
        <taxon>Myxococcota</taxon>
        <taxon>Myxococcia</taxon>
        <taxon>Myxococcales</taxon>
        <taxon>Sorangiineae</taxon>
        <taxon>Pendulisporaceae</taxon>
        <taxon>Pendulispora</taxon>
    </lineage>
</organism>
<dbReference type="PANTHER" id="PTHR35007">
    <property type="entry name" value="INTEGRAL MEMBRANE PROTEIN-RELATED"/>
    <property type="match status" value="1"/>
</dbReference>
<feature type="transmembrane region" description="Helical" evidence="6">
    <location>
        <begin position="6"/>
        <end position="28"/>
    </location>
</feature>
<protein>
    <submittedName>
        <fullName evidence="8">Type II secretion system F family protein</fullName>
    </submittedName>
</protein>
<evidence type="ECO:0000256" key="5">
    <source>
        <dbReference type="ARBA" id="ARBA00023136"/>
    </source>
</evidence>
<feature type="transmembrane region" description="Helical" evidence="6">
    <location>
        <begin position="289"/>
        <end position="309"/>
    </location>
</feature>
<dbReference type="PANTHER" id="PTHR35007:SF1">
    <property type="entry name" value="PILUS ASSEMBLY PROTEIN"/>
    <property type="match status" value="1"/>
</dbReference>
<dbReference type="Proteomes" id="UP001379533">
    <property type="component" value="Chromosome"/>
</dbReference>
<evidence type="ECO:0000313" key="8">
    <source>
        <dbReference type="EMBL" id="WXA91356.1"/>
    </source>
</evidence>
<accession>A0ABZ2K4S1</accession>
<evidence type="ECO:0000256" key="6">
    <source>
        <dbReference type="SAM" id="Phobius"/>
    </source>
</evidence>
<evidence type="ECO:0000313" key="9">
    <source>
        <dbReference type="Proteomes" id="UP001379533"/>
    </source>
</evidence>
<feature type="transmembrane region" description="Helical" evidence="6">
    <location>
        <begin position="114"/>
        <end position="132"/>
    </location>
</feature>
<comment type="subcellular location">
    <subcellularLocation>
        <location evidence="1">Cell membrane</location>
        <topology evidence="1">Multi-pass membrane protein</topology>
    </subcellularLocation>
</comment>
<evidence type="ECO:0000256" key="4">
    <source>
        <dbReference type="ARBA" id="ARBA00022989"/>
    </source>
</evidence>
<keyword evidence="5 6" id="KW-0472">Membrane</keyword>
<name>A0ABZ2K4S1_9BACT</name>
<gene>
    <name evidence="8" type="ORF">LZC95_33485</name>
</gene>
<dbReference type="Gene3D" id="1.20.81.30">
    <property type="entry name" value="Type II secretion system (T2SS), domain F"/>
    <property type="match status" value="1"/>
</dbReference>
<dbReference type="Pfam" id="PF00482">
    <property type="entry name" value="T2SSF"/>
    <property type="match status" value="1"/>
</dbReference>
<keyword evidence="9" id="KW-1185">Reference proteome</keyword>
<evidence type="ECO:0000259" key="7">
    <source>
        <dbReference type="Pfam" id="PF00482"/>
    </source>
</evidence>
<evidence type="ECO:0000256" key="3">
    <source>
        <dbReference type="ARBA" id="ARBA00022692"/>
    </source>
</evidence>